<keyword evidence="3" id="KW-0396">Initiation factor</keyword>
<evidence type="ECO:0000259" key="5">
    <source>
        <dbReference type="PROSITE" id="PS50832"/>
    </source>
</evidence>
<sequence length="139" mass="15550">MGRPKRNLHAVEAETLTPPDLLTAVQTIAKVSKAEGNNLYSVELPDKTATLVELNAKFRSTIWVKRGTYVVVDAGTLAERDNKLGGEIINVVRDEKAWRKMSYWPPQFKKQSAYPEDSDDEQSIVGKMPPSDSDDDDDE</sequence>
<dbReference type="PANTHER" id="PTHR21641">
    <property type="entry name" value="TRANSLATION INITIATION FACTOR-RELATED"/>
    <property type="match status" value="1"/>
</dbReference>
<dbReference type="InterPro" id="IPR039294">
    <property type="entry name" value="EIF1AD"/>
</dbReference>
<evidence type="ECO:0000256" key="3">
    <source>
        <dbReference type="PROSITE-ProRule" id="PRU00181"/>
    </source>
</evidence>
<dbReference type="Gene3D" id="2.40.50.140">
    <property type="entry name" value="Nucleic acid-binding proteins"/>
    <property type="match status" value="1"/>
</dbReference>
<dbReference type="PANTHER" id="PTHR21641:SF0">
    <property type="entry name" value="RNA-BINDING PROTEIN EIF1AD-RELATED"/>
    <property type="match status" value="1"/>
</dbReference>
<dbReference type="EMBL" id="JAKEKT020000001">
    <property type="protein sequence ID" value="KAL1652213.1"/>
    <property type="molecule type" value="Genomic_DNA"/>
</dbReference>
<dbReference type="PROSITE" id="PS50832">
    <property type="entry name" value="S1_IF1_TYPE"/>
    <property type="match status" value="1"/>
</dbReference>
<accession>A0ABR3U5C0</accession>
<evidence type="ECO:0000256" key="4">
    <source>
        <dbReference type="SAM" id="MobiDB-lite"/>
    </source>
</evidence>
<keyword evidence="3" id="KW-0648">Protein biosynthesis</keyword>
<reference evidence="6 7" key="1">
    <citation type="journal article" date="2023" name="Plant Dis.">
        <title>First Report of Diplodia intermedia Causing Canker and Dieback Diseases on Apple Trees in Canada.</title>
        <authorList>
            <person name="Ellouze W."/>
            <person name="Ilyukhin E."/>
            <person name="Sulman M."/>
            <person name="Ali S."/>
        </authorList>
    </citation>
    <scope>NUCLEOTIDE SEQUENCE [LARGE SCALE GENOMIC DNA]</scope>
    <source>
        <strain evidence="6 7">M45-28</strain>
    </source>
</reference>
<protein>
    <recommendedName>
        <fullName evidence="5">S1-like domain-containing protein</fullName>
    </recommendedName>
</protein>
<evidence type="ECO:0000256" key="2">
    <source>
        <dbReference type="ARBA" id="ARBA00022884"/>
    </source>
</evidence>
<dbReference type="SUPFAM" id="SSF50249">
    <property type="entry name" value="Nucleic acid-binding proteins"/>
    <property type="match status" value="1"/>
</dbReference>
<evidence type="ECO:0000313" key="6">
    <source>
        <dbReference type="EMBL" id="KAL1652213.1"/>
    </source>
</evidence>
<dbReference type="InterPro" id="IPR006196">
    <property type="entry name" value="RNA-binding_domain_S1_IF1"/>
</dbReference>
<dbReference type="InterPro" id="IPR012340">
    <property type="entry name" value="NA-bd_OB-fold"/>
</dbReference>
<dbReference type="SMART" id="SM00652">
    <property type="entry name" value="eIF1a"/>
    <property type="match status" value="1"/>
</dbReference>
<dbReference type="Pfam" id="PF01176">
    <property type="entry name" value="eIF-1a"/>
    <property type="match status" value="1"/>
</dbReference>
<keyword evidence="2" id="KW-0694">RNA-binding</keyword>
<dbReference type="Proteomes" id="UP001521184">
    <property type="component" value="Unassembled WGS sequence"/>
</dbReference>
<feature type="region of interest" description="Disordered" evidence="4">
    <location>
        <begin position="109"/>
        <end position="139"/>
    </location>
</feature>
<proteinExistence type="inferred from homology"/>
<feature type="domain" description="S1-like" evidence="5">
    <location>
        <begin position="26"/>
        <end position="83"/>
    </location>
</feature>
<comment type="similarity">
    <text evidence="1">Belongs to the EIF1AD family.</text>
</comment>
<gene>
    <name evidence="6" type="ORF">SLS58_000340</name>
</gene>
<organism evidence="6 7">
    <name type="scientific">Diplodia intermedia</name>
    <dbReference type="NCBI Taxonomy" id="856260"/>
    <lineage>
        <taxon>Eukaryota</taxon>
        <taxon>Fungi</taxon>
        <taxon>Dikarya</taxon>
        <taxon>Ascomycota</taxon>
        <taxon>Pezizomycotina</taxon>
        <taxon>Dothideomycetes</taxon>
        <taxon>Dothideomycetes incertae sedis</taxon>
        <taxon>Botryosphaeriales</taxon>
        <taxon>Botryosphaeriaceae</taxon>
        <taxon>Diplodia</taxon>
    </lineage>
</organism>
<keyword evidence="7" id="KW-1185">Reference proteome</keyword>
<dbReference type="InterPro" id="IPR001253">
    <property type="entry name" value="TIF_eIF-1A"/>
</dbReference>
<evidence type="ECO:0000313" key="7">
    <source>
        <dbReference type="Proteomes" id="UP001521184"/>
    </source>
</evidence>
<evidence type="ECO:0000256" key="1">
    <source>
        <dbReference type="ARBA" id="ARBA00007340"/>
    </source>
</evidence>
<name>A0ABR3U5C0_9PEZI</name>
<comment type="caution">
    <text evidence="6">The sequence shown here is derived from an EMBL/GenBank/DDBJ whole genome shotgun (WGS) entry which is preliminary data.</text>
</comment>